<dbReference type="Gene3D" id="2.40.40.10">
    <property type="entry name" value="RlpA-like domain"/>
    <property type="match status" value="1"/>
</dbReference>
<dbReference type="SUPFAM" id="SSF46561">
    <property type="entry name" value="Ribosomal protein L29 (L29p)"/>
    <property type="match status" value="1"/>
</dbReference>
<keyword evidence="5" id="KW-0732">Signal</keyword>
<dbReference type="EMBL" id="JAFEMO010000010">
    <property type="protein sequence ID" value="KAH7561072.1"/>
    <property type="molecule type" value="Genomic_DNA"/>
</dbReference>
<dbReference type="Gene3D" id="1.10.287.310">
    <property type="match status" value="1"/>
</dbReference>
<organism evidence="9 10">
    <name type="scientific">Xanthoceras sorbifolium</name>
    <dbReference type="NCBI Taxonomy" id="99658"/>
    <lineage>
        <taxon>Eukaryota</taxon>
        <taxon>Viridiplantae</taxon>
        <taxon>Streptophyta</taxon>
        <taxon>Embryophyta</taxon>
        <taxon>Tracheophyta</taxon>
        <taxon>Spermatophyta</taxon>
        <taxon>Magnoliopsida</taxon>
        <taxon>eudicotyledons</taxon>
        <taxon>Gunneridae</taxon>
        <taxon>Pentapetalae</taxon>
        <taxon>rosids</taxon>
        <taxon>malvids</taxon>
        <taxon>Sapindales</taxon>
        <taxon>Sapindaceae</taxon>
        <taxon>Xanthoceroideae</taxon>
        <taxon>Xanthoceras</taxon>
    </lineage>
</organism>
<dbReference type="Pfam" id="PF00831">
    <property type="entry name" value="Ribosomal_L29"/>
    <property type="match status" value="1"/>
</dbReference>
<gene>
    <name evidence="9" type="ORF">JRO89_XS10G0167900</name>
</gene>
<dbReference type="InterPro" id="IPR036049">
    <property type="entry name" value="Ribosomal_uL29_sf"/>
</dbReference>
<evidence type="ECO:0000256" key="1">
    <source>
        <dbReference type="ARBA" id="ARBA00004613"/>
    </source>
</evidence>
<reference evidence="9 10" key="1">
    <citation type="submission" date="2021-02" db="EMBL/GenBank/DDBJ databases">
        <title>Plant Genome Project.</title>
        <authorList>
            <person name="Zhang R.-G."/>
        </authorList>
    </citation>
    <scope>NUCLEOTIDE SEQUENCE [LARGE SCALE GENOMIC DNA]</scope>
    <source>
        <tissue evidence="9">Leaves</tissue>
    </source>
</reference>
<comment type="subcellular location">
    <subcellularLocation>
        <location evidence="1">Secreted</location>
    </subcellularLocation>
</comment>
<dbReference type="CDD" id="cd22270">
    <property type="entry name" value="DPBB_kiwellin-like"/>
    <property type="match status" value="1"/>
</dbReference>
<evidence type="ECO:0000256" key="3">
    <source>
        <dbReference type="ARBA" id="ARBA00009254"/>
    </source>
</evidence>
<dbReference type="InterPro" id="IPR036908">
    <property type="entry name" value="RlpA-like_sf"/>
</dbReference>
<evidence type="ECO:0000256" key="5">
    <source>
        <dbReference type="ARBA" id="ARBA00022729"/>
    </source>
</evidence>
<proteinExistence type="inferred from homology"/>
<keyword evidence="6" id="KW-0689">Ribosomal protein</keyword>
<feature type="region of interest" description="Disordered" evidence="8">
    <location>
        <begin position="1"/>
        <end position="30"/>
    </location>
</feature>
<dbReference type="Proteomes" id="UP000827721">
    <property type="component" value="Unassembled WGS sequence"/>
</dbReference>
<keyword evidence="10" id="KW-1185">Reference proteome</keyword>
<comment type="similarity">
    <text evidence="3">Belongs to the universal ribosomal protein uL29 family.</text>
</comment>
<dbReference type="PANTHER" id="PTHR33191:SF9">
    <property type="entry name" value="RIPENING-RELATED PROTEIN 2-RELATED"/>
    <property type="match status" value="1"/>
</dbReference>
<evidence type="ECO:0000313" key="9">
    <source>
        <dbReference type="EMBL" id="KAH7561072.1"/>
    </source>
</evidence>
<comment type="caution">
    <text evidence="9">The sequence shown here is derived from an EMBL/GenBank/DDBJ whole genome shotgun (WGS) entry which is preliminary data.</text>
</comment>
<sequence>MTQMSEHICTGAGGGGGSSSTTPSPSNNCQPSGTLTCGGTPYTTYTCSPPVTSSSTEAKLTLNNFAQGGDGGGPSECDEQYHDNTELIVALSTGWYDGGSRCGKMIRITANNGRSSVEAKVVEECDSRHGCDAEHAGQPPCNNNIVDGSEAVWNALGLDTDLGVVDVTCEVNWKETRINRRSKSTHYRRCCASQLLRRPPPSLSLQNPHRESPFPHSTASKSITYGPFARLCLQMTAVSKDRPSSSSVVMMVKRDQELEEIRSKTMEEINEEVVDLKGKLFMLRLQISVRNEFKSSEFRRMRKRVLSLSFSSTCNQN</sequence>
<dbReference type="PANTHER" id="PTHR33191">
    <property type="entry name" value="RIPENING-RELATED PROTEIN 2-RELATED"/>
    <property type="match status" value="1"/>
</dbReference>
<evidence type="ECO:0000256" key="2">
    <source>
        <dbReference type="ARBA" id="ARBA00005592"/>
    </source>
</evidence>
<keyword evidence="7" id="KW-0687">Ribonucleoprotein</keyword>
<dbReference type="InterPro" id="IPR039271">
    <property type="entry name" value="Kiwellin-like"/>
</dbReference>
<evidence type="ECO:0000313" key="10">
    <source>
        <dbReference type="Proteomes" id="UP000827721"/>
    </source>
</evidence>
<dbReference type="InterPro" id="IPR001854">
    <property type="entry name" value="Ribosomal_uL29"/>
</dbReference>
<keyword evidence="4" id="KW-0964">Secreted</keyword>
<dbReference type="NCBIfam" id="TIGR00012">
    <property type="entry name" value="L29"/>
    <property type="match status" value="1"/>
</dbReference>
<evidence type="ECO:0000256" key="6">
    <source>
        <dbReference type="ARBA" id="ARBA00022980"/>
    </source>
</evidence>
<accession>A0ABQ8HJ74</accession>
<dbReference type="SUPFAM" id="SSF50685">
    <property type="entry name" value="Barwin-like endoglucanases"/>
    <property type="match status" value="1"/>
</dbReference>
<dbReference type="Pfam" id="PF24300">
    <property type="entry name" value="KWL1"/>
    <property type="match status" value="1"/>
</dbReference>
<name>A0ABQ8HJ74_9ROSI</name>
<evidence type="ECO:0000256" key="4">
    <source>
        <dbReference type="ARBA" id="ARBA00022525"/>
    </source>
</evidence>
<comment type="similarity">
    <text evidence="2">Belongs to the kiwellin family.</text>
</comment>
<evidence type="ECO:0000256" key="8">
    <source>
        <dbReference type="SAM" id="MobiDB-lite"/>
    </source>
</evidence>
<evidence type="ECO:0000256" key="7">
    <source>
        <dbReference type="ARBA" id="ARBA00023274"/>
    </source>
</evidence>
<protein>
    <submittedName>
        <fullName evidence="9">Uncharacterized protein</fullName>
    </submittedName>
</protein>